<proteinExistence type="predicted"/>
<dbReference type="InterPro" id="IPR050109">
    <property type="entry name" value="HTH-type_TetR-like_transc_reg"/>
</dbReference>
<dbReference type="PANTHER" id="PTHR30055">
    <property type="entry name" value="HTH-TYPE TRANSCRIPTIONAL REGULATOR RUTR"/>
    <property type="match status" value="1"/>
</dbReference>
<feature type="DNA-binding region" description="H-T-H motif" evidence="4">
    <location>
        <begin position="45"/>
        <end position="64"/>
    </location>
</feature>
<dbReference type="PROSITE" id="PS50977">
    <property type="entry name" value="HTH_TETR_2"/>
    <property type="match status" value="1"/>
</dbReference>
<dbReference type="PANTHER" id="PTHR30055:SF148">
    <property type="entry name" value="TETR-FAMILY TRANSCRIPTIONAL REGULATOR"/>
    <property type="match status" value="1"/>
</dbReference>
<dbReference type="GO" id="GO:0000976">
    <property type="term" value="F:transcription cis-regulatory region binding"/>
    <property type="evidence" value="ECO:0007669"/>
    <property type="project" value="TreeGrafter"/>
</dbReference>
<dbReference type="GO" id="GO:0003700">
    <property type="term" value="F:DNA-binding transcription factor activity"/>
    <property type="evidence" value="ECO:0007669"/>
    <property type="project" value="TreeGrafter"/>
</dbReference>
<dbReference type="InterPro" id="IPR009057">
    <property type="entry name" value="Homeodomain-like_sf"/>
</dbReference>
<keyword evidence="8" id="KW-1185">Reference proteome</keyword>
<comment type="caution">
    <text evidence="7">The sequence shown here is derived from an EMBL/GenBank/DDBJ whole genome shotgun (WGS) entry which is preliminary data.</text>
</comment>
<gene>
    <name evidence="7" type="ORF">WN71_025990</name>
</gene>
<reference evidence="7" key="1">
    <citation type="submission" date="2016-10" db="EMBL/GenBank/DDBJ databases">
        <title>Genome sequence of Streptomyces mangrovisoli MUSC 149.</title>
        <authorList>
            <person name="Lee L.-H."/>
            <person name="Ser H.-L."/>
        </authorList>
    </citation>
    <scope>NUCLEOTIDE SEQUENCE [LARGE SCALE GENOMIC DNA]</scope>
    <source>
        <strain evidence="7">MUSC 149</strain>
    </source>
</reference>
<evidence type="ECO:0000313" key="8">
    <source>
        <dbReference type="Proteomes" id="UP000034196"/>
    </source>
</evidence>
<dbReference type="Gene3D" id="1.10.10.60">
    <property type="entry name" value="Homeodomain-like"/>
    <property type="match status" value="1"/>
</dbReference>
<evidence type="ECO:0000256" key="2">
    <source>
        <dbReference type="ARBA" id="ARBA00023125"/>
    </source>
</evidence>
<dbReference type="Gene3D" id="1.10.357.10">
    <property type="entry name" value="Tetracycline Repressor, domain 2"/>
    <property type="match status" value="1"/>
</dbReference>
<dbReference type="STRING" id="1428628.WN71_025990"/>
<dbReference type="Proteomes" id="UP000034196">
    <property type="component" value="Unassembled WGS sequence"/>
</dbReference>
<keyword evidence="3" id="KW-0804">Transcription</keyword>
<evidence type="ECO:0000256" key="5">
    <source>
        <dbReference type="SAM" id="MobiDB-lite"/>
    </source>
</evidence>
<feature type="domain" description="HTH tetR-type" evidence="6">
    <location>
        <begin position="22"/>
        <end position="82"/>
    </location>
</feature>
<evidence type="ECO:0000259" key="6">
    <source>
        <dbReference type="PROSITE" id="PS50977"/>
    </source>
</evidence>
<keyword evidence="2 4" id="KW-0238">DNA-binding</keyword>
<dbReference type="AlphaFoldDB" id="A0A1J4NUY2"/>
<dbReference type="InterPro" id="IPR036271">
    <property type="entry name" value="Tet_transcr_reg_TetR-rel_C_sf"/>
</dbReference>
<evidence type="ECO:0000313" key="7">
    <source>
        <dbReference type="EMBL" id="OIJ64942.1"/>
    </source>
</evidence>
<organism evidence="7 8">
    <name type="scientific">Streptomyces mangrovisoli</name>
    <dbReference type="NCBI Taxonomy" id="1428628"/>
    <lineage>
        <taxon>Bacteria</taxon>
        <taxon>Bacillati</taxon>
        <taxon>Actinomycetota</taxon>
        <taxon>Actinomycetes</taxon>
        <taxon>Kitasatosporales</taxon>
        <taxon>Streptomycetaceae</taxon>
        <taxon>Streptomyces</taxon>
    </lineage>
</organism>
<protein>
    <recommendedName>
        <fullName evidence="6">HTH tetR-type domain-containing protein</fullName>
    </recommendedName>
</protein>
<dbReference type="InterPro" id="IPR011075">
    <property type="entry name" value="TetR_C"/>
</dbReference>
<dbReference type="RefSeq" id="WP_046592339.1">
    <property type="nucleotide sequence ID" value="NZ_LAVA02000067.1"/>
</dbReference>
<dbReference type="Pfam" id="PF00440">
    <property type="entry name" value="TetR_N"/>
    <property type="match status" value="1"/>
</dbReference>
<sequence length="207" mass="22638">MSAAEHSDTPASRGRVGRPPSVEARQRTLKLAGELLDQHGYQRMTMDDLATGAGVSKKTVYRWWPHKAALVADVIADRSFVRSVPDSGDTREELLELFDAIQAYTRSRDVHLMTMLVDMAVADDGTLQRALSNTISLRRNAARLVLQRGIARGDLPVDLDCDTLLDLWNGLAAYRQSVRPAPLPDTTVAQLVDLALAGHTPRIGEAG</sequence>
<feature type="region of interest" description="Disordered" evidence="5">
    <location>
        <begin position="1"/>
        <end position="23"/>
    </location>
</feature>
<dbReference type="InterPro" id="IPR001647">
    <property type="entry name" value="HTH_TetR"/>
</dbReference>
<dbReference type="Pfam" id="PF16859">
    <property type="entry name" value="TetR_C_11"/>
    <property type="match status" value="1"/>
</dbReference>
<dbReference type="SUPFAM" id="SSF46689">
    <property type="entry name" value="Homeodomain-like"/>
    <property type="match status" value="1"/>
</dbReference>
<evidence type="ECO:0000256" key="4">
    <source>
        <dbReference type="PROSITE-ProRule" id="PRU00335"/>
    </source>
</evidence>
<keyword evidence="1" id="KW-0805">Transcription regulation</keyword>
<dbReference type="PRINTS" id="PR00455">
    <property type="entry name" value="HTHTETR"/>
</dbReference>
<dbReference type="EMBL" id="LAVA02000067">
    <property type="protein sequence ID" value="OIJ64942.1"/>
    <property type="molecule type" value="Genomic_DNA"/>
</dbReference>
<evidence type="ECO:0000256" key="3">
    <source>
        <dbReference type="ARBA" id="ARBA00023163"/>
    </source>
</evidence>
<name>A0A1J4NUY2_9ACTN</name>
<accession>A0A1J4NUY2</accession>
<evidence type="ECO:0000256" key="1">
    <source>
        <dbReference type="ARBA" id="ARBA00023015"/>
    </source>
</evidence>
<dbReference type="SUPFAM" id="SSF48498">
    <property type="entry name" value="Tetracyclin repressor-like, C-terminal domain"/>
    <property type="match status" value="1"/>
</dbReference>